<dbReference type="NCBIfam" id="NF005679">
    <property type="entry name" value="PRK07475.1"/>
    <property type="match status" value="1"/>
</dbReference>
<evidence type="ECO:0008006" key="3">
    <source>
        <dbReference type="Google" id="ProtNLM"/>
    </source>
</evidence>
<dbReference type="GO" id="GO:0047661">
    <property type="term" value="F:amino-acid racemase activity"/>
    <property type="evidence" value="ECO:0007669"/>
    <property type="project" value="InterPro"/>
</dbReference>
<protein>
    <recommendedName>
        <fullName evidence="3">Aspartate/glutamate racemase family protein</fullName>
    </recommendedName>
</protein>
<organism evidence="1 2">
    <name type="scientific">Bradyrhizobium hipponense</name>
    <dbReference type="NCBI Taxonomy" id="2605638"/>
    <lineage>
        <taxon>Bacteria</taxon>
        <taxon>Pseudomonadati</taxon>
        <taxon>Pseudomonadota</taxon>
        <taxon>Alphaproteobacteria</taxon>
        <taxon>Hyphomicrobiales</taxon>
        <taxon>Nitrobacteraceae</taxon>
        <taxon>Bradyrhizobium</taxon>
    </lineage>
</organism>
<comment type="caution">
    <text evidence="1">The sequence shown here is derived from an EMBL/GenBank/DDBJ whole genome shotgun (WGS) entry which is preliminary data.</text>
</comment>
<dbReference type="AlphaFoldDB" id="A0A5S4Y9D0"/>
<keyword evidence="2" id="KW-1185">Reference proteome</keyword>
<gene>
    <name evidence="1" type="ORF">FXV83_40555</name>
</gene>
<dbReference type="Pfam" id="PF01177">
    <property type="entry name" value="Asp_Glu_race"/>
    <property type="match status" value="1"/>
</dbReference>
<sequence length="262" mass="28116">MIDPPYVAGERRFASVRPALKFYGAPIGMLMLDRMPGAGVRPYIPGDAGNATTWSVPIRYKTVPGLNVTKIFGPNGGEATSAVIEAAKELVAEGAQMITSHCGYSIRYHEAVRDALDVPVFLSSLLLVPFLEHMIPGNKALGIIAASKTALTQDMLKAAGLRANFGRKVVVAGLENTPVFGPTWNDGTGDLDVNGCEKDVIDTALALLKERPEVGMLLLECGDLPPYAPSVQRATGLPVFDFTSLVEFFVRGLIRKPWTGFV</sequence>
<reference evidence="1 2" key="1">
    <citation type="submission" date="2019-08" db="EMBL/GenBank/DDBJ databases">
        <title>Bradyrhizobium hipponensis sp. nov., a rhizobium isolated from a Lupinus angustifolius root nodule in Tunisia.</title>
        <authorList>
            <person name="Off K."/>
            <person name="Rejili M."/>
            <person name="Mars M."/>
            <person name="Brachmann A."/>
            <person name="Marin M."/>
        </authorList>
    </citation>
    <scope>NUCLEOTIDE SEQUENCE [LARGE SCALE GENOMIC DNA]</scope>
    <source>
        <strain evidence="2">aSej3</strain>
    </source>
</reference>
<dbReference type="Proteomes" id="UP000324797">
    <property type="component" value="Unassembled WGS sequence"/>
</dbReference>
<dbReference type="EMBL" id="VSTH01000230">
    <property type="protein sequence ID" value="TYO61006.1"/>
    <property type="molecule type" value="Genomic_DNA"/>
</dbReference>
<proteinExistence type="predicted"/>
<dbReference type="InterPro" id="IPR015942">
    <property type="entry name" value="Asp/Glu/hydantoin_racemase"/>
</dbReference>
<name>A0A5S4Y9D0_9BRAD</name>
<dbReference type="RefSeq" id="WP_148745630.1">
    <property type="nucleotide sequence ID" value="NZ_VSTH01000230.1"/>
</dbReference>
<accession>A0A5S4Y9D0</accession>
<evidence type="ECO:0000313" key="2">
    <source>
        <dbReference type="Proteomes" id="UP000324797"/>
    </source>
</evidence>
<evidence type="ECO:0000313" key="1">
    <source>
        <dbReference type="EMBL" id="TYO61006.1"/>
    </source>
</evidence>